<dbReference type="Gene3D" id="3.40.50.300">
    <property type="entry name" value="P-loop containing nucleotide triphosphate hydrolases"/>
    <property type="match status" value="1"/>
</dbReference>
<feature type="compositionally biased region" description="Low complexity" evidence="2">
    <location>
        <begin position="179"/>
        <end position="196"/>
    </location>
</feature>
<protein>
    <submittedName>
        <fullName evidence="3">Uncharacterized protein</fullName>
    </submittedName>
</protein>
<sequence length="622" mass="69967">MEGCIDNKDIQSDSRNVEAQLIPIASEKWEEHDRFDSIKLTTDDLYRIKRNADGTAHELTIIMLGGSRSGKTSVVRRFVMDVFSPKYKRSVGWKKYQRHCIMPIELHERSLADTNVDVMSREASPNPAPSSEQTYLWNHFDWSDDDIDTMDKSPSDTCEMTSEISGIDSDVNDNDKPITTTTTTTRTTTTTTTTTTTATKQRLSNAKTQLRITQMDLDITLNIIDLGFHAIADDTFFEKVNALVLVCDVTDASSLDHLLFKYQDFLSKVPLLRKHRASSVSSDTLRHCADPSPFIPVIVAANKCDLKSKRVISHQHIRTFVQTKIQPILDAHCSIHQNCNNSTRHQHTHQHSHSHPHSHSLRQPHQHSHQYPHPHQSQHPYQPQHSYHRQLREDADFGEYDEQLSIDTNSGTNTPKPNIMSTPITPYRSSDIDYHSNDNSARGAAKMKLMSPSPALGNDSPVSVFSRRQCHDTTVWSPPSVGMLCVDQDATWSDDECHDATPSISATNINPNHLDSVIKAKLIGDPSHKELKTAKRLKDILFHSLEPQEDTGNNGRDQEQPCPEDDDENANIDARTDSGSEDKLVDQDLNSDPAHITIVECSAANGKNVSKIFEKCIHKVRG</sequence>
<feature type="region of interest" description="Disordered" evidence="2">
    <location>
        <begin position="151"/>
        <end position="196"/>
    </location>
</feature>
<dbReference type="PROSITE" id="PS51419">
    <property type="entry name" value="RAB"/>
    <property type="match status" value="1"/>
</dbReference>
<dbReference type="SUPFAM" id="SSF52540">
    <property type="entry name" value="P-loop containing nucleoside triphosphate hydrolases"/>
    <property type="match status" value="1"/>
</dbReference>
<accession>X6NCF1</accession>
<dbReference type="Proteomes" id="UP000023152">
    <property type="component" value="Unassembled WGS sequence"/>
</dbReference>
<organism evidence="3 4">
    <name type="scientific">Reticulomyxa filosa</name>
    <dbReference type="NCBI Taxonomy" id="46433"/>
    <lineage>
        <taxon>Eukaryota</taxon>
        <taxon>Sar</taxon>
        <taxon>Rhizaria</taxon>
        <taxon>Retaria</taxon>
        <taxon>Foraminifera</taxon>
        <taxon>Monothalamids</taxon>
        <taxon>Reticulomyxidae</taxon>
        <taxon>Reticulomyxa</taxon>
    </lineage>
</organism>
<feature type="compositionally biased region" description="Basic and acidic residues" evidence="2">
    <location>
        <begin position="574"/>
        <end position="586"/>
    </location>
</feature>
<feature type="region of interest" description="Disordered" evidence="2">
    <location>
        <begin position="340"/>
        <end position="388"/>
    </location>
</feature>
<evidence type="ECO:0000313" key="3">
    <source>
        <dbReference type="EMBL" id="ETO23578.1"/>
    </source>
</evidence>
<feature type="region of interest" description="Disordered" evidence="2">
    <location>
        <begin position="544"/>
        <end position="587"/>
    </location>
</feature>
<feature type="compositionally biased region" description="Polar residues" evidence="2">
    <location>
        <begin position="155"/>
        <end position="164"/>
    </location>
</feature>
<feature type="compositionally biased region" description="Basic residues" evidence="2">
    <location>
        <begin position="344"/>
        <end position="372"/>
    </location>
</feature>
<dbReference type="InterPro" id="IPR027417">
    <property type="entry name" value="P-loop_NTPase"/>
</dbReference>
<evidence type="ECO:0000313" key="4">
    <source>
        <dbReference type="Proteomes" id="UP000023152"/>
    </source>
</evidence>
<dbReference type="AlphaFoldDB" id="X6NCF1"/>
<evidence type="ECO:0000256" key="1">
    <source>
        <dbReference type="ARBA" id="ARBA00022741"/>
    </source>
</evidence>
<reference evidence="3 4" key="1">
    <citation type="journal article" date="2013" name="Curr. Biol.">
        <title>The Genome of the Foraminiferan Reticulomyxa filosa.</title>
        <authorList>
            <person name="Glockner G."/>
            <person name="Hulsmann N."/>
            <person name="Schleicher M."/>
            <person name="Noegel A.A."/>
            <person name="Eichinger L."/>
            <person name="Gallinger C."/>
            <person name="Pawlowski J."/>
            <person name="Sierra R."/>
            <person name="Euteneuer U."/>
            <person name="Pillet L."/>
            <person name="Moustafa A."/>
            <person name="Platzer M."/>
            <person name="Groth M."/>
            <person name="Szafranski K."/>
            <person name="Schliwa M."/>
        </authorList>
    </citation>
    <scope>NUCLEOTIDE SEQUENCE [LARGE SCALE GENOMIC DNA]</scope>
</reference>
<dbReference type="PANTHER" id="PTHR47978">
    <property type="match status" value="1"/>
</dbReference>
<keyword evidence="4" id="KW-1185">Reference proteome</keyword>
<keyword evidence="1" id="KW-0547">Nucleotide-binding</keyword>
<name>X6NCF1_RETFI</name>
<dbReference type="EMBL" id="ASPP01009840">
    <property type="protein sequence ID" value="ETO23578.1"/>
    <property type="molecule type" value="Genomic_DNA"/>
</dbReference>
<dbReference type="GO" id="GO:0000166">
    <property type="term" value="F:nucleotide binding"/>
    <property type="evidence" value="ECO:0007669"/>
    <property type="project" value="UniProtKB-KW"/>
</dbReference>
<comment type="caution">
    <text evidence="3">The sequence shown here is derived from an EMBL/GenBank/DDBJ whole genome shotgun (WGS) entry which is preliminary data.</text>
</comment>
<gene>
    <name evidence="3" type="ORF">RFI_13600</name>
</gene>
<evidence type="ECO:0000256" key="2">
    <source>
        <dbReference type="SAM" id="MobiDB-lite"/>
    </source>
</evidence>
<feature type="compositionally biased region" description="Low complexity" evidence="2">
    <location>
        <begin position="373"/>
        <end position="385"/>
    </location>
</feature>
<proteinExistence type="predicted"/>